<gene>
    <name evidence="1" type="ORF">DSM02_1492</name>
</gene>
<reference evidence="1 2" key="1">
    <citation type="submission" date="2018-07" db="EMBL/GenBank/DDBJ databases">
        <title>Leeuwenhoekiella genomics.</title>
        <authorList>
            <person name="Tahon G."/>
            <person name="Willems A."/>
        </authorList>
    </citation>
    <scope>NUCLEOTIDE SEQUENCE [LARGE SCALE GENOMIC DNA]</scope>
    <source>
        <strain evidence="1 2">LMG 29608</strain>
    </source>
</reference>
<dbReference type="Proteomes" id="UP000289859">
    <property type="component" value="Unassembled WGS sequence"/>
</dbReference>
<keyword evidence="2" id="KW-1185">Reference proteome</keyword>
<name>A0A4Q0PBB0_9FLAO</name>
<dbReference type="InterPro" id="IPR036641">
    <property type="entry name" value="HPT_dom_sf"/>
</dbReference>
<comment type="caution">
    <text evidence="1">The sequence shown here is derived from an EMBL/GenBank/DDBJ whole genome shotgun (WGS) entry which is preliminary data.</text>
</comment>
<proteinExistence type="predicted"/>
<dbReference type="Gene3D" id="1.20.120.160">
    <property type="entry name" value="HPT domain"/>
    <property type="match status" value="1"/>
</dbReference>
<dbReference type="RefSeq" id="WP_128765007.1">
    <property type="nucleotide sequence ID" value="NZ_JBHUOO010000047.1"/>
</dbReference>
<dbReference type="AlphaFoldDB" id="A0A4Q0PBB0"/>
<accession>A0A4Q0PBB0</accession>
<dbReference type="GO" id="GO:0000160">
    <property type="term" value="P:phosphorelay signal transduction system"/>
    <property type="evidence" value="ECO:0007669"/>
    <property type="project" value="InterPro"/>
</dbReference>
<evidence type="ECO:0000313" key="2">
    <source>
        <dbReference type="Proteomes" id="UP000289859"/>
    </source>
</evidence>
<sequence length="105" mass="12271">MDKPNLDKIKEIASDQLEFQKEMIAIIKEELPVEVEIYRKNLNAKYFLRSAEDVHKLKHKISILNMANSYELATNYENELRADNPKLAGQFEDTLQNMLDFVAKL</sequence>
<evidence type="ECO:0008006" key="3">
    <source>
        <dbReference type="Google" id="ProtNLM"/>
    </source>
</evidence>
<dbReference type="OrthoDB" id="1441381at2"/>
<dbReference type="EMBL" id="QOVK01000004">
    <property type="protein sequence ID" value="RXG24007.1"/>
    <property type="molecule type" value="Genomic_DNA"/>
</dbReference>
<organism evidence="1 2">
    <name type="scientific">Leeuwenhoekiella polynyae</name>
    <dbReference type="NCBI Taxonomy" id="1550906"/>
    <lineage>
        <taxon>Bacteria</taxon>
        <taxon>Pseudomonadati</taxon>
        <taxon>Bacteroidota</taxon>
        <taxon>Flavobacteriia</taxon>
        <taxon>Flavobacteriales</taxon>
        <taxon>Flavobacteriaceae</taxon>
        <taxon>Leeuwenhoekiella</taxon>
    </lineage>
</organism>
<protein>
    <recommendedName>
        <fullName evidence="3">HPt domain-containing protein</fullName>
    </recommendedName>
</protein>
<dbReference type="SUPFAM" id="SSF47226">
    <property type="entry name" value="Histidine-containing phosphotransfer domain, HPT domain"/>
    <property type="match status" value="1"/>
</dbReference>
<evidence type="ECO:0000313" key="1">
    <source>
        <dbReference type="EMBL" id="RXG24007.1"/>
    </source>
</evidence>